<dbReference type="SUPFAM" id="SSF52047">
    <property type="entry name" value="RNI-like"/>
    <property type="match status" value="1"/>
</dbReference>
<dbReference type="EMBL" id="MU006222">
    <property type="protein sequence ID" value="KAF2828636.1"/>
    <property type="molecule type" value="Genomic_DNA"/>
</dbReference>
<evidence type="ECO:0000256" key="1">
    <source>
        <dbReference type="SAM" id="MobiDB-lite"/>
    </source>
</evidence>
<name>A0A6A7A644_9PLEO</name>
<feature type="region of interest" description="Disordered" evidence="1">
    <location>
        <begin position="1"/>
        <end position="33"/>
    </location>
</feature>
<sequence length="687" mass="75712">MPDQQTNGSAPTTRSSNSKQSQPLPPSTSQSRLRSSMAIGGVVYGWQEPHLTKTPWELERHKKRSRWRRSKVVENELPVAVFKILPKEVYQCIVVQLEQIHLRQTESCSSCYLRDLHSLSLVSRAWDKATTSRMYRNVLLVTSEEHAKSQKLKIRGTTRLNLLRRTLREQPTLARCVRELHLSDFQTLYQEAAIGKEEIVSLVASLVMACPRLERLVGFHVPFTHSFDRLSHALSTRSHLKEKVWLLSENGDDFSEEEDNNMGSYYLAACDPTERFLELNSTHPSLSTLVLAQHDHQDPVALNFRAIVGTCRAMPALRHLSISGLSATSFTNMTLNALPSQLESLRLERLPGINDKGLQRLATSQLAASVQKLMLIDLEVSSLKTVSNILSTEFAALQHFSLAQQKAPGLSSRASCSDFSSPTLRYVHFEFRVDAGPVPTLSPPSPDISEPPSFPFTNCESITCLATALLAEGIKKGAFPLLHRVRVPHDPQGFIQALCKPLASALLPSDVSTLSTSSSVFGSSISSVPSSHEQSLSRACDSVIGGSRGDRADSAVASSYDISQDIITPARSRLAAQSRILASRKTALMTVRVYDPSGDLKVNKVVGGFIGQVGSKITYDLRADRGRTLGDTFGDAEDRNQWITNTDDLVGVVDTDGEESRERSWGSCGHRLGGRIGKNVVLVDQLF</sequence>
<reference evidence="2" key="1">
    <citation type="journal article" date="2020" name="Stud. Mycol.">
        <title>101 Dothideomycetes genomes: a test case for predicting lifestyles and emergence of pathogens.</title>
        <authorList>
            <person name="Haridas S."/>
            <person name="Albert R."/>
            <person name="Binder M."/>
            <person name="Bloem J."/>
            <person name="Labutti K."/>
            <person name="Salamov A."/>
            <person name="Andreopoulos B."/>
            <person name="Baker S."/>
            <person name="Barry K."/>
            <person name="Bills G."/>
            <person name="Bluhm B."/>
            <person name="Cannon C."/>
            <person name="Castanera R."/>
            <person name="Culley D."/>
            <person name="Daum C."/>
            <person name="Ezra D."/>
            <person name="Gonzalez J."/>
            <person name="Henrissat B."/>
            <person name="Kuo A."/>
            <person name="Liang C."/>
            <person name="Lipzen A."/>
            <person name="Lutzoni F."/>
            <person name="Magnuson J."/>
            <person name="Mondo S."/>
            <person name="Nolan M."/>
            <person name="Ohm R."/>
            <person name="Pangilinan J."/>
            <person name="Park H.-J."/>
            <person name="Ramirez L."/>
            <person name="Alfaro M."/>
            <person name="Sun H."/>
            <person name="Tritt A."/>
            <person name="Yoshinaga Y."/>
            <person name="Zwiers L.-H."/>
            <person name="Turgeon B."/>
            <person name="Goodwin S."/>
            <person name="Spatafora J."/>
            <person name="Crous P."/>
            <person name="Grigoriev I."/>
        </authorList>
    </citation>
    <scope>NUCLEOTIDE SEQUENCE</scope>
    <source>
        <strain evidence="2">CBS 113818</strain>
    </source>
</reference>
<dbReference type="AlphaFoldDB" id="A0A6A7A644"/>
<keyword evidence="3" id="KW-1185">Reference proteome</keyword>
<evidence type="ECO:0000313" key="2">
    <source>
        <dbReference type="EMBL" id="KAF2828636.1"/>
    </source>
</evidence>
<organism evidence="2 3">
    <name type="scientific">Ophiobolus disseminans</name>
    <dbReference type="NCBI Taxonomy" id="1469910"/>
    <lineage>
        <taxon>Eukaryota</taxon>
        <taxon>Fungi</taxon>
        <taxon>Dikarya</taxon>
        <taxon>Ascomycota</taxon>
        <taxon>Pezizomycotina</taxon>
        <taxon>Dothideomycetes</taxon>
        <taxon>Pleosporomycetidae</taxon>
        <taxon>Pleosporales</taxon>
        <taxon>Pleosporineae</taxon>
        <taxon>Phaeosphaeriaceae</taxon>
        <taxon>Ophiobolus</taxon>
    </lineage>
</organism>
<proteinExistence type="predicted"/>
<feature type="compositionally biased region" description="Polar residues" evidence="1">
    <location>
        <begin position="1"/>
        <end position="17"/>
    </location>
</feature>
<dbReference type="InterPro" id="IPR032675">
    <property type="entry name" value="LRR_dom_sf"/>
</dbReference>
<dbReference type="OrthoDB" id="3210378at2759"/>
<protein>
    <recommendedName>
        <fullName evidence="4">F-box domain-containing protein</fullName>
    </recommendedName>
</protein>
<gene>
    <name evidence="2" type="ORF">CC86DRAFT_444791</name>
</gene>
<dbReference type="Gene3D" id="3.80.10.10">
    <property type="entry name" value="Ribonuclease Inhibitor"/>
    <property type="match status" value="1"/>
</dbReference>
<dbReference type="Proteomes" id="UP000799424">
    <property type="component" value="Unassembled WGS sequence"/>
</dbReference>
<evidence type="ECO:0000313" key="3">
    <source>
        <dbReference type="Proteomes" id="UP000799424"/>
    </source>
</evidence>
<feature type="compositionally biased region" description="Low complexity" evidence="1">
    <location>
        <begin position="18"/>
        <end position="33"/>
    </location>
</feature>
<accession>A0A6A7A644</accession>
<evidence type="ECO:0008006" key="4">
    <source>
        <dbReference type="Google" id="ProtNLM"/>
    </source>
</evidence>